<feature type="chain" id="PRO_5018220966" evidence="6">
    <location>
        <begin position="27"/>
        <end position="347"/>
    </location>
</feature>
<feature type="signal peptide" evidence="6">
    <location>
        <begin position="1"/>
        <end position="26"/>
    </location>
</feature>
<dbReference type="PROSITE" id="PS51318">
    <property type="entry name" value="TAT"/>
    <property type="match status" value="1"/>
</dbReference>
<keyword evidence="2" id="KW-0378">Hydrolase</keyword>
<feature type="binding site" evidence="4">
    <location>
        <position position="52"/>
    </location>
    <ligand>
        <name>Zn(2+)</name>
        <dbReference type="ChEBI" id="CHEBI:29105"/>
        <label>1</label>
    </ligand>
</feature>
<dbReference type="Gene3D" id="3.20.20.140">
    <property type="entry name" value="Metal-dependent hydrolases"/>
    <property type="match status" value="1"/>
</dbReference>
<feature type="binding site" evidence="4">
    <location>
        <position position="50"/>
    </location>
    <ligand>
        <name>Zn(2+)</name>
        <dbReference type="ChEBI" id="CHEBI:29105"/>
        <label>1</label>
    </ligand>
</feature>
<dbReference type="AlphaFoldDB" id="A0A3N4MI76"/>
<evidence type="ECO:0000313" key="7">
    <source>
        <dbReference type="EMBL" id="RPD43308.1"/>
    </source>
</evidence>
<protein>
    <submittedName>
        <fullName evidence="7">Phosphotriesterase</fullName>
    </submittedName>
</protein>
<evidence type="ECO:0000256" key="3">
    <source>
        <dbReference type="PIRSR" id="PIRSR601559-50"/>
    </source>
</evidence>
<dbReference type="InterPro" id="IPR032466">
    <property type="entry name" value="Metal_Hydrolase"/>
</dbReference>
<name>A0A3N4MI76_9BACT</name>
<dbReference type="SUPFAM" id="SSF51556">
    <property type="entry name" value="Metallo-dependent hydrolases"/>
    <property type="match status" value="1"/>
</dbReference>
<dbReference type="InterPro" id="IPR006311">
    <property type="entry name" value="TAT_signal"/>
</dbReference>
<dbReference type="OrthoDB" id="105927at2"/>
<dbReference type="GO" id="GO:0008270">
    <property type="term" value="F:zinc ion binding"/>
    <property type="evidence" value="ECO:0007669"/>
    <property type="project" value="InterPro"/>
</dbReference>
<proteinExistence type="inferred from homology"/>
<dbReference type="GO" id="GO:0016787">
    <property type="term" value="F:hydrolase activity"/>
    <property type="evidence" value="ECO:0007669"/>
    <property type="project" value="UniProtKB-KW"/>
</dbReference>
<sequence>MTLSRRHFLTLLPAALGAGVWLKAAAQSEGSIMTVTGAISPYMLGPVLPHEHIMVDFAGADKITPGRYQEEEVFNTVLPYLKSLRAAGCKTMGECTPNFLGRDPLLLKRLSIASGLTIITNTGLYGAGAHKYLPAYVQTSTAEELAAMWIKEFRDGIGDTDIRPGFIKSGVDKGPLTESQRKLVHAAALTNKETGLAIWIHTGDGAAALEEAEIIQSNGGRIASYTWVHAQNEKDLSIHEKLAKAGAFISLDGLSQNSAEDYISRLSFMKNKGLLQQVLLSHDAGWYHVGEPGGGKFRDYNFLWTSFIPMLKEKGFTEEDIRRLTVINPSRALTIHPPARKLLAMPS</sequence>
<keyword evidence="6" id="KW-0732">Signal</keyword>
<evidence type="ECO:0000256" key="1">
    <source>
        <dbReference type="ARBA" id="ARBA00022723"/>
    </source>
</evidence>
<comment type="caution">
    <text evidence="7">The sequence shown here is derived from an EMBL/GenBank/DDBJ whole genome shotgun (WGS) entry which is preliminary data.</text>
</comment>
<feature type="binding site" description="via carbamate group" evidence="4">
    <location>
        <position position="168"/>
    </location>
    <ligand>
        <name>Zn(2+)</name>
        <dbReference type="ChEBI" id="CHEBI:29105"/>
        <label>2</label>
    </ligand>
</feature>
<feature type="modified residue" description="N6-carboxylysine" evidence="3 5">
    <location>
        <position position="168"/>
    </location>
</feature>
<keyword evidence="8" id="KW-1185">Reference proteome</keyword>
<dbReference type="RefSeq" id="WP_120514576.1">
    <property type="nucleotide sequence ID" value="NZ_QXZY01000001.1"/>
</dbReference>
<comment type="cofactor">
    <cofactor evidence="4">
        <name>a divalent metal cation</name>
        <dbReference type="ChEBI" id="CHEBI:60240"/>
    </cofactor>
    <text evidence="4">Binds 2 divalent metal cations per subunit.</text>
</comment>
<feature type="binding site" evidence="4">
    <location>
        <position position="283"/>
    </location>
    <ligand>
        <name>Zn(2+)</name>
        <dbReference type="ChEBI" id="CHEBI:29105"/>
        <label>1</label>
    </ligand>
</feature>
<evidence type="ECO:0000256" key="6">
    <source>
        <dbReference type="SAM" id="SignalP"/>
    </source>
</evidence>
<accession>A0A3N4MI76</accession>
<dbReference type="InterPro" id="IPR001559">
    <property type="entry name" value="Phosphotriesterase"/>
</dbReference>
<dbReference type="EMBL" id="RMBX01000001">
    <property type="protein sequence ID" value="RPD43308.1"/>
    <property type="molecule type" value="Genomic_DNA"/>
</dbReference>
<dbReference type="PANTHER" id="PTHR10819">
    <property type="entry name" value="PHOSPHOTRIESTERASE-RELATED"/>
    <property type="match status" value="1"/>
</dbReference>
<evidence type="ECO:0000313" key="8">
    <source>
        <dbReference type="Proteomes" id="UP000279089"/>
    </source>
</evidence>
<dbReference type="PROSITE" id="PS51347">
    <property type="entry name" value="PHOSPHOTRIESTERASE_2"/>
    <property type="match status" value="1"/>
</dbReference>
<feature type="binding site" description="via carbamate group" evidence="4">
    <location>
        <position position="168"/>
    </location>
    <ligand>
        <name>Zn(2+)</name>
        <dbReference type="ChEBI" id="CHEBI:29105"/>
        <label>1</label>
    </ligand>
</feature>
<evidence type="ECO:0000256" key="5">
    <source>
        <dbReference type="PROSITE-ProRule" id="PRU00679"/>
    </source>
</evidence>
<organism evidence="7 8">
    <name type="scientific">Chitinophaga barathri</name>
    <dbReference type="NCBI Taxonomy" id="1647451"/>
    <lineage>
        <taxon>Bacteria</taxon>
        <taxon>Pseudomonadati</taxon>
        <taxon>Bacteroidota</taxon>
        <taxon>Chitinophagia</taxon>
        <taxon>Chitinophagales</taxon>
        <taxon>Chitinophagaceae</taxon>
        <taxon>Chitinophaga</taxon>
    </lineage>
</organism>
<gene>
    <name evidence="7" type="ORF">EG028_03145</name>
</gene>
<evidence type="ECO:0000256" key="2">
    <source>
        <dbReference type="ARBA" id="ARBA00022801"/>
    </source>
</evidence>
<dbReference type="Pfam" id="PF02126">
    <property type="entry name" value="PTE"/>
    <property type="match status" value="1"/>
</dbReference>
<dbReference type="Proteomes" id="UP000279089">
    <property type="component" value="Unassembled WGS sequence"/>
</dbReference>
<reference evidence="8" key="1">
    <citation type="submission" date="2018-11" db="EMBL/GenBank/DDBJ databases">
        <title>Chitinophaga lutea sp.nov., isolate from arsenic contaminated soil.</title>
        <authorList>
            <person name="Zong Y."/>
        </authorList>
    </citation>
    <scope>NUCLEOTIDE SEQUENCE [LARGE SCALE GENOMIC DNA]</scope>
    <source>
        <strain evidence="8">YLT18</strain>
    </source>
</reference>
<feature type="binding site" evidence="4">
    <location>
        <position position="229"/>
    </location>
    <ligand>
        <name>Zn(2+)</name>
        <dbReference type="ChEBI" id="CHEBI:29105"/>
        <label>2</label>
    </ligand>
</feature>
<dbReference type="PANTHER" id="PTHR10819:SF3">
    <property type="entry name" value="PHOSPHOTRIESTERASE-RELATED PROTEIN"/>
    <property type="match status" value="1"/>
</dbReference>
<evidence type="ECO:0000256" key="4">
    <source>
        <dbReference type="PIRSR" id="PIRSR601559-51"/>
    </source>
</evidence>
<keyword evidence="1 4" id="KW-0479">Metal-binding</keyword>
<feature type="binding site" evidence="4">
    <location>
        <position position="201"/>
    </location>
    <ligand>
        <name>Zn(2+)</name>
        <dbReference type="ChEBI" id="CHEBI:29105"/>
        <label>2</label>
    </ligand>
</feature>
<comment type="similarity">
    <text evidence="5">Belongs to the metallo-dependent hydrolases superfamily. Phosphotriesterase family.</text>
</comment>